<dbReference type="SUPFAM" id="SSF46689">
    <property type="entry name" value="Homeodomain-like"/>
    <property type="match status" value="1"/>
</dbReference>
<dbReference type="InterPro" id="IPR018062">
    <property type="entry name" value="HTH_AraC-typ_CS"/>
</dbReference>
<keyword evidence="1" id="KW-0805">Transcription regulation</keyword>
<sequence length="355" mass="39443">MTEPLIDRVESIKSVAHHPGAAACDTTGRSDKHMGNRQTPVFYKACFAIKSLLVTHDRGRHRTAARPRPGWRGHSLRIEYLPMKRSITSRANLGSSARIIHSQKPFTHRIHVEQSSLVAVWKGQSCLRWAGHELLVRPGEIVALASEQTFDVIHIPCPRSGFFEAQVLVCADPVVKAFLERRPRGRRINDAQLIQGGSEGLLASFRHAYAGFDEQLQLPQAIVTSRLTEMLTWLDHHGGYFATSSNNQITLRVRQLIGSDPGAIWTATMVARHLAMSEATLRRRLAAEGSHFQQLLLDVRMARALTLLQLTDLPIANIACEVGYSCSSRFSSRFRQRFGGSPSDIRSAAAFEPAA</sequence>
<evidence type="ECO:0000256" key="3">
    <source>
        <dbReference type="ARBA" id="ARBA00023163"/>
    </source>
</evidence>
<proteinExistence type="predicted"/>
<reference evidence="5 6" key="1">
    <citation type="submission" date="2019-10" db="EMBL/GenBank/DDBJ databases">
        <title>Pseudomonas dajingensis sp. nov., isolated from the profound head ulcers of farmed Murray cod (Maccullochella peelii peelii).</title>
        <authorList>
            <person name="Liu Y."/>
        </authorList>
    </citation>
    <scope>NUCLEOTIDE SEQUENCE [LARGE SCALE GENOMIC DNA]</scope>
    <source>
        <strain evidence="5 6">MC042</strain>
    </source>
</reference>
<accession>A0A7X1PM44</accession>
<dbReference type="SMART" id="SM00342">
    <property type="entry name" value="HTH_ARAC"/>
    <property type="match status" value="1"/>
</dbReference>
<dbReference type="GO" id="GO:0000976">
    <property type="term" value="F:transcription cis-regulatory region binding"/>
    <property type="evidence" value="ECO:0007669"/>
    <property type="project" value="TreeGrafter"/>
</dbReference>
<dbReference type="GO" id="GO:0003700">
    <property type="term" value="F:DNA-binding transcription factor activity"/>
    <property type="evidence" value="ECO:0007669"/>
    <property type="project" value="InterPro"/>
</dbReference>
<dbReference type="GO" id="GO:0009893">
    <property type="term" value="P:positive regulation of metabolic process"/>
    <property type="evidence" value="ECO:0007669"/>
    <property type="project" value="UniProtKB-ARBA"/>
</dbReference>
<dbReference type="PANTHER" id="PTHR47894:SF4">
    <property type="entry name" value="HTH-TYPE TRANSCRIPTIONAL REGULATOR GADX"/>
    <property type="match status" value="1"/>
</dbReference>
<name>A0A7X1PM44_9PSED</name>
<dbReference type="PROSITE" id="PS00041">
    <property type="entry name" value="HTH_ARAC_FAMILY_1"/>
    <property type="match status" value="1"/>
</dbReference>
<dbReference type="InterPro" id="IPR018060">
    <property type="entry name" value="HTH_AraC"/>
</dbReference>
<feature type="domain" description="HTH araC/xylS-type" evidence="4">
    <location>
        <begin position="251"/>
        <end position="348"/>
    </location>
</feature>
<dbReference type="Pfam" id="PF12833">
    <property type="entry name" value="HTH_18"/>
    <property type="match status" value="1"/>
</dbReference>
<dbReference type="PANTHER" id="PTHR47894">
    <property type="entry name" value="HTH-TYPE TRANSCRIPTIONAL REGULATOR GADX"/>
    <property type="match status" value="1"/>
</dbReference>
<organism evidence="5 6">
    <name type="scientific">Pseudomonas piscis</name>
    <dbReference type="NCBI Taxonomy" id="2614538"/>
    <lineage>
        <taxon>Bacteria</taxon>
        <taxon>Pseudomonadati</taxon>
        <taxon>Pseudomonadota</taxon>
        <taxon>Gammaproteobacteria</taxon>
        <taxon>Pseudomonadales</taxon>
        <taxon>Pseudomonadaceae</taxon>
        <taxon>Pseudomonas</taxon>
    </lineage>
</organism>
<dbReference type="EMBL" id="WHUV01000002">
    <property type="protein sequence ID" value="MQA54307.1"/>
    <property type="molecule type" value="Genomic_DNA"/>
</dbReference>
<keyword evidence="2" id="KW-0238">DNA-binding</keyword>
<keyword evidence="3" id="KW-0804">Transcription</keyword>
<evidence type="ECO:0000256" key="2">
    <source>
        <dbReference type="ARBA" id="ARBA00023125"/>
    </source>
</evidence>
<dbReference type="AlphaFoldDB" id="A0A7X1PM44"/>
<evidence type="ECO:0000313" key="5">
    <source>
        <dbReference type="EMBL" id="MQA54307.1"/>
    </source>
</evidence>
<dbReference type="InterPro" id="IPR009057">
    <property type="entry name" value="Homeodomain-like_sf"/>
</dbReference>
<evidence type="ECO:0000313" key="6">
    <source>
        <dbReference type="Proteomes" id="UP000486534"/>
    </source>
</evidence>
<comment type="caution">
    <text evidence="5">The sequence shown here is derived from an EMBL/GenBank/DDBJ whole genome shotgun (WGS) entry which is preliminary data.</text>
</comment>
<dbReference type="Gene3D" id="1.10.10.60">
    <property type="entry name" value="Homeodomain-like"/>
    <property type="match status" value="1"/>
</dbReference>
<evidence type="ECO:0000256" key="1">
    <source>
        <dbReference type="ARBA" id="ARBA00023015"/>
    </source>
</evidence>
<evidence type="ECO:0000259" key="4">
    <source>
        <dbReference type="PROSITE" id="PS01124"/>
    </source>
</evidence>
<dbReference type="PROSITE" id="PS01124">
    <property type="entry name" value="HTH_ARAC_FAMILY_2"/>
    <property type="match status" value="1"/>
</dbReference>
<dbReference type="Proteomes" id="UP000486534">
    <property type="component" value="Unassembled WGS sequence"/>
</dbReference>
<dbReference type="PRINTS" id="PR00032">
    <property type="entry name" value="HTHARAC"/>
</dbReference>
<dbReference type="InterPro" id="IPR020449">
    <property type="entry name" value="Tscrpt_reg_AraC-type_HTH"/>
</dbReference>
<gene>
    <name evidence="5" type="ORF">GDH07_13405</name>
</gene>
<protein>
    <submittedName>
        <fullName evidence="5">Helix-turn-helix domain-containing protein</fullName>
    </submittedName>
</protein>
<dbReference type="GO" id="GO:0005829">
    <property type="term" value="C:cytosol"/>
    <property type="evidence" value="ECO:0007669"/>
    <property type="project" value="TreeGrafter"/>
</dbReference>